<proteinExistence type="predicted"/>
<evidence type="ECO:0000313" key="3">
    <source>
        <dbReference type="Proteomes" id="UP000001095"/>
    </source>
</evidence>
<feature type="compositionally biased region" description="Low complexity" evidence="1">
    <location>
        <begin position="104"/>
        <end position="130"/>
    </location>
</feature>
<sequence>GGRRRRGGGEAGLNEAAEPGEGIVATIADDLDTPVESESTEAVADLSAPAEPVHMDAPAPAPRETEPVAQNTASPDDTEGAPRKRSTVREKVSFFFGEAPKPEPAAAPVETPVASNEPAPSEQPSEPAAPRRAGWWSRRGE</sequence>
<evidence type="ECO:0000313" key="2">
    <source>
        <dbReference type="EMBL" id="EKS38638.1"/>
    </source>
</evidence>
<dbReference type="HOGENOM" id="CLU_1819770_0_0_5"/>
<reference evidence="2 3" key="1">
    <citation type="submission" date="2012-04" db="EMBL/GenBank/DDBJ databases">
        <title>The Genome Sequence of Afipia clevelandensis ATCC 49720.</title>
        <authorList>
            <consortium name="The Broad Institute Genome Sequencing Platform"/>
            <person name="Earl A."/>
            <person name="Ward D."/>
            <person name="Feldgarden M."/>
            <person name="Gevers D."/>
            <person name="Huys G."/>
            <person name="Walker B."/>
            <person name="Young S.K."/>
            <person name="Zeng Q."/>
            <person name="Gargeya S."/>
            <person name="Fitzgerald M."/>
            <person name="Haas B."/>
            <person name="Abouelleil A."/>
            <person name="Alvarado L."/>
            <person name="Arachchi H.M."/>
            <person name="Berlin A."/>
            <person name="Chapman S.B."/>
            <person name="Goldberg J."/>
            <person name="Griggs A."/>
            <person name="Gujja S."/>
            <person name="Hansen M."/>
            <person name="Howarth C."/>
            <person name="Imamovic A."/>
            <person name="Larimer J."/>
            <person name="McCowen C."/>
            <person name="Montmayeur A."/>
            <person name="Murphy C."/>
            <person name="Neiman D."/>
            <person name="Pearson M."/>
            <person name="Priest M."/>
            <person name="Roberts A."/>
            <person name="Saif S."/>
            <person name="Shea T."/>
            <person name="Sisk P."/>
            <person name="Sykes S."/>
            <person name="Wortman J."/>
            <person name="Nusbaum C."/>
            <person name="Birren B."/>
        </authorList>
    </citation>
    <scope>NUCLEOTIDE SEQUENCE [LARGE SCALE GENOMIC DNA]</scope>
    <source>
        <strain evidence="2 3">ATCC 49720</strain>
    </source>
</reference>
<dbReference type="Proteomes" id="UP000001095">
    <property type="component" value="Unassembled WGS sequence"/>
</dbReference>
<dbReference type="AlphaFoldDB" id="K8PJS6"/>
<gene>
    <name evidence="2" type="ORF">HMPREF9696_01107</name>
</gene>
<accession>K8PJS6</accession>
<organism evidence="2 3">
    <name type="scientific">Afipia clevelandensis ATCC 49720</name>
    <dbReference type="NCBI Taxonomy" id="883079"/>
    <lineage>
        <taxon>Bacteria</taxon>
        <taxon>Pseudomonadati</taxon>
        <taxon>Pseudomonadota</taxon>
        <taxon>Alphaproteobacteria</taxon>
        <taxon>Hyphomicrobiales</taxon>
        <taxon>Nitrobacteraceae</taxon>
        <taxon>Afipia</taxon>
    </lineage>
</organism>
<comment type="caution">
    <text evidence="2">The sequence shown here is derived from an EMBL/GenBank/DDBJ whole genome shotgun (WGS) entry which is preliminary data.</text>
</comment>
<name>K8PJS6_9BRAD</name>
<dbReference type="EMBL" id="AGWY01000006">
    <property type="protein sequence ID" value="EKS38638.1"/>
    <property type="molecule type" value="Genomic_DNA"/>
</dbReference>
<feature type="region of interest" description="Disordered" evidence="1">
    <location>
        <begin position="1"/>
        <end position="141"/>
    </location>
</feature>
<feature type="compositionally biased region" description="Low complexity" evidence="1">
    <location>
        <begin position="12"/>
        <end position="22"/>
    </location>
</feature>
<dbReference type="PATRIC" id="fig|883079.3.peg.1130"/>
<feature type="non-terminal residue" evidence="2">
    <location>
        <position position="1"/>
    </location>
</feature>
<keyword evidence="3" id="KW-1185">Reference proteome</keyword>
<evidence type="ECO:0000256" key="1">
    <source>
        <dbReference type="SAM" id="MobiDB-lite"/>
    </source>
</evidence>
<feature type="compositionally biased region" description="Acidic residues" evidence="1">
    <location>
        <begin position="29"/>
        <end position="39"/>
    </location>
</feature>
<protein>
    <submittedName>
        <fullName evidence="2">Uncharacterized protein</fullName>
    </submittedName>
</protein>